<feature type="region of interest" description="Disordered" evidence="3">
    <location>
        <begin position="1038"/>
        <end position="1157"/>
    </location>
</feature>
<dbReference type="GO" id="GO:0005634">
    <property type="term" value="C:nucleus"/>
    <property type="evidence" value="ECO:0007669"/>
    <property type="project" value="TreeGrafter"/>
</dbReference>
<reference evidence="4 5" key="1">
    <citation type="submission" date="2019-01" db="EMBL/GenBank/DDBJ databases">
        <title>Draft Genome Sequencing of Zygosaccharomyces mellis Ca-7.</title>
        <authorList>
            <person name="Shiwa Y."/>
            <person name="Kanesaki Y."/>
            <person name="Ishige T."/>
            <person name="Mura K."/>
            <person name="Hori T."/>
            <person name="Tamura T."/>
        </authorList>
    </citation>
    <scope>NUCLEOTIDE SEQUENCE [LARGE SCALE GENOMIC DNA]</scope>
    <source>
        <strain evidence="4 5">Ca-7</strain>
    </source>
</reference>
<dbReference type="PANTHER" id="PTHR12634">
    <property type="entry name" value="SIT4 YEAST -ASSOCIATING PROTEIN-RELATED"/>
    <property type="match status" value="1"/>
</dbReference>
<dbReference type="GO" id="GO:0019888">
    <property type="term" value="F:protein phosphatase regulator activity"/>
    <property type="evidence" value="ECO:0007669"/>
    <property type="project" value="TreeGrafter"/>
</dbReference>
<feature type="region of interest" description="Disordered" evidence="3">
    <location>
        <begin position="930"/>
        <end position="1012"/>
    </location>
</feature>
<evidence type="ECO:0000313" key="5">
    <source>
        <dbReference type="Proteomes" id="UP000301737"/>
    </source>
</evidence>
<feature type="region of interest" description="Disordered" evidence="3">
    <location>
        <begin position="158"/>
        <end position="255"/>
    </location>
</feature>
<protein>
    <submittedName>
        <fullName evidence="4">Uncharacterized protein</fullName>
    </submittedName>
</protein>
<dbReference type="InterPro" id="IPR007587">
    <property type="entry name" value="SAPS"/>
</dbReference>
<feature type="compositionally biased region" description="Basic and acidic residues" evidence="3">
    <location>
        <begin position="1144"/>
        <end position="1157"/>
    </location>
</feature>
<dbReference type="PANTHER" id="PTHR12634:SF8">
    <property type="entry name" value="FIERY MOUNTAIN, ISOFORM D"/>
    <property type="match status" value="1"/>
</dbReference>
<feature type="compositionally biased region" description="Polar residues" evidence="3">
    <location>
        <begin position="934"/>
        <end position="960"/>
    </location>
</feature>
<organism evidence="4 5">
    <name type="scientific">Zygosaccharomyces mellis</name>
    <dbReference type="NCBI Taxonomy" id="42258"/>
    <lineage>
        <taxon>Eukaryota</taxon>
        <taxon>Fungi</taxon>
        <taxon>Dikarya</taxon>
        <taxon>Ascomycota</taxon>
        <taxon>Saccharomycotina</taxon>
        <taxon>Saccharomycetes</taxon>
        <taxon>Saccharomycetales</taxon>
        <taxon>Saccharomycetaceae</taxon>
        <taxon>Zygosaccharomyces</taxon>
    </lineage>
</organism>
<feature type="compositionally biased region" description="Acidic residues" evidence="3">
    <location>
        <begin position="1038"/>
        <end position="1049"/>
    </location>
</feature>
<feature type="compositionally biased region" description="Acidic residues" evidence="3">
    <location>
        <begin position="1090"/>
        <end position="1111"/>
    </location>
</feature>
<dbReference type="AlphaFoldDB" id="A0A4C2E575"/>
<proteinExistence type="inferred from homology"/>
<comment type="caution">
    <text evidence="4">The sequence shown here is derived from an EMBL/GenBank/DDBJ whole genome shotgun (WGS) entry which is preliminary data.</text>
</comment>
<feature type="compositionally biased region" description="Basic and acidic residues" evidence="3">
    <location>
        <begin position="30"/>
        <end position="42"/>
    </location>
</feature>
<gene>
    <name evidence="4" type="ORF">ZYGM_003050</name>
</gene>
<dbReference type="Pfam" id="PF04499">
    <property type="entry name" value="SAPS"/>
    <property type="match status" value="1"/>
</dbReference>
<feature type="compositionally biased region" description="Polar residues" evidence="3">
    <location>
        <begin position="645"/>
        <end position="654"/>
    </location>
</feature>
<feature type="region of interest" description="Disordered" evidence="3">
    <location>
        <begin position="571"/>
        <end position="688"/>
    </location>
</feature>
<feature type="compositionally biased region" description="Polar residues" evidence="3">
    <location>
        <begin position="571"/>
        <end position="602"/>
    </location>
</feature>
<keyword evidence="2" id="KW-0131">Cell cycle</keyword>
<evidence type="ECO:0000256" key="1">
    <source>
        <dbReference type="ARBA" id="ARBA00006180"/>
    </source>
</evidence>
<evidence type="ECO:0000256" key="3">
    <source>
        <dbReference type="SAM" id="MobiDB-lite"/>
    </source>
</evidence>
<feature type="compositionally biased region" description="Acidic residues" evidence="3">
    <location>
        <begin position="893"/>
        <end position="905"/>
    </location>
</feature>
<feature type="compositionally biased region" description="Acidic residues" evidence="3">
    <location>
        <begin position="974"/>
        <end position="983"/>
    </location>
</feature>
<dbReference type="GO" id="GO:0005829">
    <property type="term" value="C:cytosol"/>
    <property type="evidence" value="ECO:0007669"/>
    <property type="project" value="TreeGrafter"/>
</dbReference>
<feature type="compositionally biased region" description="Polar residues" evidence="3">
    <location>
        <begin position="662"/>
        <end position="671"/>
    </location>
</feature>
<dbReference type="EMBL" id="BIMX01000005">
    <property type="protein sequence ID" value="GCE98456.1"/>
    <property type="molecule type" value="Genomic_DNA"/>
</dbReference>
<feature type="compositionally biased region" description="Acidic residues" evidence="3">
    <location>
        <begin position="221"/>
        <end position="241"/>
    </location>
</feature>
<evidence type="ECO:0000313" key="4">
    <source>
        <dbReference type="EMBL" id="GCE98456.1"/>
    </source>
</evidence>
<feature type="compositionally biased region" description="Polar residues" evidence="3">
    <location>
        <begin position="158"/>
        <end position="168"/>
    </location>
</feature>
<feature type="region of interest" description="Disordered" evidence="3">
    <location>
        <begin position="889"/>
        <end position="910"/>
    </location>
</feature>
<sequence length="1173" mass="132588">MSGSFWKFGQDYSAESPITRVLNGAFIPKDGSKHNDNADEASKNSNRSEGGSQGELEEEDSRDEESNLPTTEADFVHFRPNLDILEDLLDDEELYTELMCSNFKLLIYLKYPEVLSKLIDYVTCETVMKEGTEGPEGPVLPNELHADTEAVIDNTEASVQEASETNAGEIQKSEDKQENQSPEETQVNEKEQISEQEKTEERERQEGGATEEKGKENLKVEDDEAEEEEERGEDSVSDPSEETSVTLPPETEEQVESRRACMAAEILSADVWPISSAIMDNRQLLDKLWSILDFTRSLSIVTSTYFMKINERLLDMDITGMMDFILMQDKIVDRFLNHVDNPPLMDFLLKVISADKPDSPTGIIEVLKAQDLIPQLLDHLSPDYPPATQSAAGDFLKAFVTISANSNNELASGIGPNELTRQLVSPEMMEKLIKIMLKGGTSLSNGVGIIIELIRKNNSDYDFVQVVYTTLETHPPNDRDPVYLGHLVKLFARYMPEFNKTLVETELPPLETPFGSIEPLGFERFKVCELVAELLHCSNMTLINEPSGEAIVHERDVERVRLLNLQRSQRQIRGDTSQVDANVPNDQGSIESNQEASDSNLNDDFKTEKFEEDSDDQALENSPEESEQKTKPEEEDVSGKLASLQLESSVTDSYDSTEDYEGNSTINNNTEVHSDGESSDSELTEKTLRENPIVGDQLKIALHDTRIIETILNMFFRFAWNNFLHNVVFDIVQQIFNGPLKTGYNRFLLADLLVKANIPKMIMEGDQKCCDYEKETGLRLGYMGHLTLIAEEVAKFSAYIEEMKITFSNPAIWSSLNEPRWKEYTETILADTREKYNTVLGDFADEDEEVNHDDMISEHDVDDEEDGSCYNGQNYDFDFNRPNSYHGFLESTGNEDEEDASYNDPEDSRYYEYMNGDGTKTRLELEPSLDYNIPNDQASDPLSDTQDPTGGDNQFTNYMSHQLVRGFTGGDGNDPYDDEDVESDEKKGINDNNDEVENEDAWTTGGFSFNGGPTRSLPSNPEIYAKNVFQHQFELEGVGDDDDYMDPNDDGQSYAKPNHPLYSNIITPTTSHRQSSNSFYDKVLIHGNEDDISDDSDAELEEEISEEEDNADEAHDSDSDNEANPESTGHEEDSNDGYTLCRSKSKDNLSWDKNEQDRLMEMVNYNRKQHLNK</sequence>
<dbReference type="GO" id="GO:0019903">
    <property type="term" value="F:protein phosphatase binding"/>
    <property type="evidence" value="ECO:0007669"/>
    <property type="project" value="InterPro"/>
</dbReference>
<feature type="region of interest" description="Disordered" evidence="3">
    <location>
        <begin position="25"/>
        <end position="73"/>
    </location>
</feature>
<accession>A0A4C2E575</accession>
<dbReference type="OrthoDB" id="295029at2759"/>
<feature type="compositionally biased region" description="Acidic residues" evidence="3">
    <location>
        <begin position="610"/>
        <end position="625"/>
    </location>
</feature>
<keyword evidence="5" id="KW-1185">Reference proteome</keyword>
<dbReference type="Proteomes" id="UP000301737">
    <property type="component" value="Unassembled WGS sequence"/>
</dbReference>
<comment type="similarity">
    <text evidence="1">Belongs to the SAPS family.</text>
</comment>
<feature type="compositionally biased region" description="Basic and acidic residues" evidence="3">
    <location>
        <begin position="187"/>
        <end position="220"/>
    </location>
</feature>
<name>A0A4C2E575_9SACH</name>
<feature type="compositionally biased region" description="Polar residues" evidence="3">
    <location>
        <begin position="1064"/>
        <end position="1079"/>
    </location>
</feature>
<evidence type="ECO:0000256" key="2">
    <source>
        <dbReference type="ARBA" id="ARBA00023306"/>
    </source>
</evidence>